<reference evidence="2" key="3">
    <citation type="submission" date="2022-11" db="EMBL/GenBank/DDBJ databases">
        <title>Role of the vibriolysin VemA secreted by the emergent pathogen Vibrio europaeus in the colonization of Manila clam mucus.</title>
        <authorList>
            <person name="Martinez C."/>
            <person name="Rodriguez S."/>
            <person name="Vences A."/>
            <person name="Barja J.L."/>
            <person name="Toranzo A.E."/>
            <person name="Dubert J."/>
        </authorList>
    </citation>
    <scope>NUCLEOTIDE SEQUENCE</scope>
    <source>
        <strain evidence="2">3454</strain>
    </source>
</reference>
<keyword evidence="3" id="KW-0547">Nucleotide-binding</keyword>
<reference evidence="3 5" key="1">
    <citation type="submission" date="2016-03" db="EMBL/GenBank/DDBJ databases">
        <title>Draft genome sequence of the Vibrio tubiashii subs. europaeus.</title>
        <authorList>
            <person name="Spinard E."/>
            <person name="Dubert J."/>
            <person name="Nelson D.R."/>
            <person name="Barja J.L."/>
        </authorList>
    </citation>
    <scope>NUCLEOTIDE SEQUENCE [LARGE SCALE GENOMIC DNA]</scope>
    <source>
        <strain evidence="5">PP-638</strain>
        <strain evidence="3">PP2-638</strain>
    </source>
</reference>
<dbReference type="Proteomes" id="UP000501443">
    <property type="component" value="Chromosome 1"/>
</dbReference>
<keyword evidence="1" id="KW-0472">Membrane</keyword>
<dbReference type="Pfam" id="PF16964">
    <property type="entry name" value="TadF"/>
    <property type="match status" value="1"/>
</dbReference>
<dbReference type="OrthoDB" id="5876198at2"/>
<name>A0A178JFA6_9VIBR</name>
<evidence type="ECO:0000313" key="3">
    <source>
        <dbReference type="EMBL" id="OAN00097.1"/>
    </source>
</evidence>
<protein>
    <submittedName>
        <fullName evidence="3">ATP-binding protein</fullName>
    </submittedName>
    <submittedName>
        <fullName evidence="2">Tight adherence pilus pseudopilin TadF</fullName>
    </submittedName>
</protein>
<dbReference type="Proteomes" id="UP000094761">
    <property type="component" value="Unassembled WGS sequence"/>
</dbReference>
<dbReference type="EMBL" id="CP053541">
    <property type="protein sequence ID" value="QJY35889.1"/>
    <property type="molecule type" value="Genomic_DNA"/>
</dbReference>
<keyword evidence="1" id="KW-1133">Transmembrane helix</keyword>
<keyword evidence="3" id="KW-0067">ATP-binding</keyword>
<evidence type="ECO:0000313" key="6">
    <source>
        <dbReference type="Proteomes" id="UP000501443"/>
    </source>
</evidence>
<evidence type="ECO:0000313" key="5">
    <source>
        <dbReference type="Proteomes" id="UP000094761"/>
    </source>
</evidence>
<dbReference type="AlphaFoldDB" id="A0A178JFA6"/>
<accession>A0A178JFA6</accession>
<feature type="transmembrane region" description="Helical" evidence="1">
    <location>
        <begin position="12"/>
        <end position="35"/>
    </location>
</feature>
<proteinExistence type="predicted"/>
<dbReference type="InterPro" id="IPR031582">
    <property type="entry name" value="TadF"/>
</dbReference>
<dbReference type="EMBL" id="LUAX01000001">
    <property type="protein sequence ID" value="OAN00097.1"/>
    <property type="molecule type" value="Genomic_DNA"/>
</dbReference>
<evidence type="ECO:0000313" key="4">
    <source>
        <dbReference type="EMBL" id="QJY35889.1"/>
    </source>
</evidence>
<reference evidence="4 6" key="2">
    <citation type="submission" date="2020-05" db="EMBL/GenBank/DDBJ databases">
        <title>First description outside Europe of the emergent pathogen for shellfish aquaculture Vibrio europaeus.</title>
        <authorList>
            <person name="Dubert J."/>
            <person name="Rojas R."/>
        </authorList>
    </citation>
    <scope>NUCLEOTIDE SEQUENCE [LARGE SCALE GENOMIC DNA]</scope>
    <source>
        <strain evidence="4 6">NPI-1</strain>
    </source>
</reference>
<dbReference type="RefSeq" id="WP_069666051.1">
    <property type="nucleotide sequence ID" value="NZ_CP053541.1"/>
</dbReference>
<dbReference type="Proteomes" id="UP001150001">
    <property type="component" value="Unassembled WGS sequence"/>
</dbReference>
<gene>
    <name evidence="2" type="primary">tadF</name>
    <name evidence="3" type="ORF">AZ468_02935</name>
    <name evidence="4" type="ORF">HOO69_04380</name>
    <name evidence="2" type="ORF">OPW20_00700</name>
</gene>
<sequence length="179" mass="20031">MTNLKSNQRGVFSIEFALLGVVFSTMLIFTADIVVKLSVQGKLDRLSYSLVNVIKERTQFYGKDNYDIDNKMVTDIYKIATGSMQRTMGSYQASNVGGEFELLTFDLNGKPSTTRISKGTGCSLGQTISQQEDLSMVTSWGRRATLYRVTLCYETDNWAGPLFDEEFTTIQSSSLMMGR</sequence>
<evidence type="ECO:0000313" key="2">
    <source>
        <dbReference type="EMBL" id="MDC5738560.1"/>
    </source>
</evidence>
<dbReference type="EMBL" id="JAPFIT010000003">
    <property type="protein sequence ID" value="MDC5738560.1"/>
    <property type="molecule type" value="Genomic_DNA"/>
</dbReference>
<organism evidence="3 5">
    <name type="scientific">Vibrio europaeus</name>
    <dbReference type="NCBI Taxonomy" id="300876"/>
    <lineage>
        <taxon>Bacteria</taxon>
        <taxon>Pseudomonadati</taxon>
        <taxon>Pseudomonadota</taxon>
        <taxon>Gammaproteobacteria</taxon>
        <taxon>Vibrionales</taxon>
        <taxon>Vibrionaceae</taxon>
        <taxon>Vibrio</taxon>
        <taxon>Vibrio oreintalis group</taxon>
    </lineage>
</organism>
<dbReference type="GeneID" id="78074635"/>
<keyword evidence="1" id="KW-0812">Transmembrane</keyword>
<evidence type="ECO:0000256" key="1">
    <source>
        <dbReference type="SAM" id="Phobius"/>
    </source>
</evidence>
<keyword evidence="7" id="KW-1185">Reference proteome</keyword>
<dbReference type="GO" id="GO:0005524">
    <property type="term" value="F:ATP binding"/>
    <property type="evidence" value="ECO:0007669"/>
    <property type="project" value="UniProtKB-KW"/>
</dbReference>
<evidence type="ECO:0000313" key="7">
    <source>
        <dbReference type="Proteomes" id="UP001150001"/>
    </source>
</evidence>